<comment type="caution">
    <text evidence="2">The sequence shown here is derived from an EMBL/GenBank/DDBJ whole genome shotgun (WGS) entry which is preliminary data.</text>
</comment>
<dbReference type="OrthoDB" id="6344011at2759"/>
<gene>
    <name evidence="2" type="ORF">ILUMI_21261</name>
</gene>
<dbReference type="EMBL" id="VTPC01090049">
    <property type="protein sequence ID" value="KAF2884890.1"/>
    <property type="molecule type" value="Genomic_DNA"/>
</dbReference>
<organism evidence="2 3">
    <name type="scientific">Ignelater luminosus</name>
    <name type="common">Cucubano</name>
    <name type="synonym">Pyrophorus luminosus</name>
    <dbReference type="NCBI Taxonomy" id="2038154"/>
    <lineage>
        <taxon>Eukaryota</taxon>
        <taxon>Metazoa</taxon>
        <taxon>Ecdysozoa</taxon>
        <taxon>Arthropoda</taxon>
        <taxon>Hexapoda</taxon>
        <taxon>Insecta</taxon>
        <taxon>Pterygota</taxon>
        <taxon>Neoptera</taxon>
        <taxon>Endopterygota</taxon>
        <taxon>Coleoptera</taxon>
        <taxon>Polyphaga</taxon>
        <taxon>Elateriformia</taxon>
        <taxon>Elateroidea</taxon>
        <taxon>Elateridae</taxon>
        <taxon>Agrypninae</taxon>
        <taxon>Pyrophorini</taxon>
        <taxon>Ignelater</taxon>
    </lineage>
</organism>
<evidence type="ECO:0000313" key="3">
    <source>
        <dbReference type="Proteomes" id="UP000801492"/>
    </source>
</evidence>
<feature type="compositionally biased region" description="Polar residues" evidence="1">
    <location>
        <begin position="161"/>
        <end position="180"/>
    </location>
</feature>
<accession>A0A8K0CJ64</accession>
<evidence type="ECO:0000256" key="1">
    <source>
        <dbReference type="SAM" id="MobiDB-lite"/>
    </source>
</evidence>
<evidence type="ECO:0000313" key="2">
    <source>
        <dbReference type="EMBL" id="KAF2884890.1"/>
    </source>
</evidence>
<dbReference type="Proteomes" id="UP000801492">
    <property type="component" value="Unassembled WGS sequence"/>
</dbReference>
<feature type="region of interest" description="Disordered" evidence="1">
    <location>
        <begin position="149"/>
        <end position="180"/>
    </location>
</feature>
<sequence length="180" mass="20244">MGCSAAKNLTVEPLDGTKVTQLSNGVEIPRKLSTPRKASDVPPLEGVDPQTEFLESASHVNNVHQTTHGLSFDIPFQEEDGESIIRKHPPKRFQKLEDQQTSPTLSLVRLQEKLDDAEIRRQQILQNRVQSAQFRKVLKKQSTVYSINEDDTNHLQVPQDKPNTPFITSSNGVDNHNTIQ</sequence>
<proteinExistence type="predicted"/>
<keyword evidence="3" id="KW-1185">Reference proteome</keyword>
<name>A0A8K0CJ64_IGNLU</name>
<reference evidence="2" key="1">
    <citation type="submission" date="2019-08" db="EMBL/GenBank/DDBJ databases">
        <title>The genome of the North American firefly Photinus pyralis.</title>
        <authorList>
            <consortium name="Photinus pyralis genome working group"/>
            <person name="Fallon T.R."/>
            <person name="Sander Lower S.E."/>
            <person name="Weng J.-K."/>
        </authorList>
    </citation>
    <scope>NUCLEOTIDE SEQUENCE</scope>
    <source>
        <strain evidence="2">TRF0915ILg1</strain>
        <tissue evidence="2">Whole body</tissue>
    </source>
</reference>
<protein>
    <submittedName>
        <fullName evidence="2">Uncharacterized protein</fullName>
    </submittedName>
</protein>
<dbReference type="AlphaFoldDB" id="A0A8K0CJ64"/>